<evidence type="ECO:0000313" key="2">
    <source>
        <dbReference type="EMBL" id="KAG5610350.1"/>
    </source>
</evidence>
<feature type="transmembrane region" description="Helical" evidence="1">
    <location>
        <begin position="124"/>
        <end position="143"/>
    </location>
</feature>
<name>A0A9J5ZHS2_SOLCO</name>
<keyword evidence="1" id="KW-0812">Transmembrane</keyword>
<protein>
    <submittedName>
        <fullName evidence="2">Uncharacterized protein</fullName>
    </submittedName>
</protein>
<keyword evidence="1" id="KW-1133">Transmembrane helix</keyword>
<dbReference type="Proteomes" id="UP000824120">
    <property type="component" value="Chromosome 4"/>
</dbReference>
<proteinExistence type="predicted"/>
<evidence type="ECO:0000256" key="1">
    <source>
        <dbReference type="SAM" id="Phobius"/>
    </source>
</evidence>
<organism evidence="2 3">
    <name type="scientific">Solanum commersonii</name>
    <name type="common">Commerson's wild potato</name>
    <name type="synonym">Commerson's nightshade</name>
    <dbReference type="NCBI Taxonomy" id="4109"/>
    <lineage>
        <taxon>Eukaryota</taxon>
        <taxon>Viridiplantae</taxon>
        <taxon>Streptophyta</taxon>
        <taxon>Embryophyta</taxon>
        <taxon>Tracheophyta</taxon>
        <taxon>Spermatophyta</taxon>
        <taxon>Magnoliopsida</taxon>
        <taxon>eudicotyledons</taxon>
        <taxon>Gunneridae</taxon>
        <taxon>Pentapetalae</taxon>
        <taxon>asterids</taxon>
        <taxon>lamiids</taxon>
        <taxon>Solanales</taxon>
        <taxon>Solanaceae</taxon>
        <taxon>Solanoideae</taxon>
        <taxon>Solaneae</taxon>
        <taxon>Solanum</taxon>
    </lineage>
</organism>
<reference evidence="2 3" key="1">
    <citation type="submission" date="2020-09" db="EMBL/GenBank/DDBJ databases">
        <title>De no assembly of potato wild relative species, Solanum commersonii.</title>
        <authorList>
            <person name="Cho K."/>
        </authorList>
    </citation>
    <scope>NUCLEOTIDE SEQUENCE [LARGE SCALE GENOMIC DNA]</scope>
    <source>
        <strain evidence="2">LZ3.2</strain>
        <tissue evidence="2">Leaf</tissue>
    </source>
</reference>
<gene>
    <name evidence="2" type="ORF">H5410_021631</name>
</gene>
<feature type="transmembrane region" description="Helical" evidence="1">
    <location>
        <begin position="86"/>
        <end position="104"/>
    </location>
</feature>
<keyword evidence="1" id="KW-0472">Membrane</keyword>
<evidence type="ECO:0000313" key="3">
    <source>
        <dbReference type="Proteomes" id="UP000824120"/>
    </source>
</evidence>
<keyword evidence="3" id="KW-1185">Reference proteome</keyword>
<dbReference type="AlphaFoldDB" id="A0A9J5ZHS2"/>
<comment type="caution">
    <text evidence="2">The sequence shown here is derived from an EMBL/GenBank/DDBJ whole genome shotgun (WGS) entry which is preliminary data.</text>
</comment>
<sequence>MLGIYVIFAHIWTVTKKSIYEIFNHFRAVMKRSKVLLFYSSRYSKVINACRIFFEAFLHFRAVTKRSKVLFFYSSRYSKVIGASRNVFEVLFVLFLFFLIFWQFMGIYVKFDHFWAVTKRSKVFLFYSSRYSKIIGASIYIIFGHFRPVRKRSQVFFFSSSRYSRSLVQVKKIGAFFRIVYIFLLIFRPFWGIYVIVASQKKIEVCFVLFIYKRIKVLFLYLSRYFKVIGASQKFLKHFLYCLCVFPDFSAILGNLRNIRPFAGNYEKKFIYFGAFT</sequence>
<accession>A0A9J5ZHS2</accession>
<dbReference type="EMBL" id="JACXVP010000004">
    <property type="protein sequence ID" value="KAG5610350.1"/>
    <property type="molecule type" value="Genomic_DNA"/>
</dbReference>
<feature type="transmembrane region" description="Helical" evidence="1">
    <location>
        <begin position="175"/>
        <end position="197"/>
    </location>
</feature>